<feature type="compositionally biased region" description="Basic and acidic residues" evidence="1">
    <location>
        <begin position="244"/>
        <end position="257"/>
    </location>
</feature>
<proteinExistence type="predicted"/>
<comment type="caution">
    <text evidence="2">The sequence shown here is derived from an EMBL/GenBank/DDBJ whole genome shotgun (WGS) entry which is preliminary data.</text>
</comment>
<name>A0AAD8KF78_TARER</name>
<evidence type="ECO:0000256" key="1">
    <source>
        <dbReference type="SAM" id="MobiDB-lite"/>
    </source>
</evidence>
<dbReference type="EMBL" id="JAUHHV010000007">
    <property type="protein sequence ID" value="KAK1419367.1"/>
    <property type="molecule type" value="Genomic_DNA"/>
</dbReference>
<sequence length="257" mass="28488">MKFLKLYQILKSDINPLTRLKPRTHSYLSFSSLFLSHQRINEAKDVSDKCLDLHCGGSLGFCEVATDGCSFLARVNQHSIPPTTIHHPLSTTHCPPPPPPRPTVPHRHHHHPPPTIPYHHCPPPPSTIQHPPLPPSTIITHCPSPPPSTTTTIIHRHPPSVTTHCLPKSTTVHTLPPDYFSSLQTLKMSSLLLVDCIETVNALRIIIAPALRRYPASEDKHAEDAELARLSRHADFKVAQGDPAGEHPPRGSIDRQN</sequence>
<feature type="region of interest" description="Disordered" evidence="1">
    <location>
        <begin position="86"/>
        <end position="112"/>
    </location>
</feature>
<evidence type="ECO:0000313" key="2">
    <source>
        <dbReference type="EMBL" id="KAK1419367.1"/>
    </source>
</evidence>
<protein>
    <submittedName>
        <fullName evidence="2">Uncharacterized protein</fullName>
    </submittedName>
</protein>
<evidence type="ECO:0000313" key="3">
    <source>
        <dbReference type="Proteomes" id="UP001229421"/>
    </source>
</evidence>
<keyword evidence="3" id="KW-1185">Reference proteome</keyword>
<organism evidence="2 3">
    <name type="scientific">Tagetes erecta</name>
    <name type="common">African marigold</name>
    <dbReference type="NCBI Taxonomy" id="13708"/>
    <lineage>
        <taxon>Eukaryota</taxon>
        <taxon>Viridiplantae</taxon>
        <taxon>Streptophyta</taxon>
        <taxon>Embryophyta</taxon>
        <taxon>Tracheophyta</taxon>
        <taxon>Spermatophyta</taxon>
        <taxon>Magnoliopsida</taxon>
        <taxon>eudicotyledons</taxon>
        <taxon>Gunneridae</taxon>
        <taxon>Pentapetalae</taxon>
        <taxon>asterids</taxon>
        <taxon>campanulids</taxon>
        <taxon>Asterales</taxon>
        <taxon>Asteraceae</taxon>
        <taxon>Asteroideae</taxon>
        <taxon>Heliantheae alliance</taxon>
        <taxon>Tageteae</taxon>
        <taxon>Tagetes</taxon>
    </lineage>
</organism>
<reference evidence="2" key="1">
    <citation type="journal article" date="2023" name="bioRxiv">
        <title>Improved chromosome-level genome assembly for marigold (Tagetes erecta).</title>
        <authorList>
            <person name="Jiang F."/>
            <person name="Yuan L."/>
            <person name="Wang S."/>
            <person name="Wang H."/>
            <person name="Xu D."/>
            <person name="Wang A."/>
            <person name="Fan W."/>
        </authorList>
    </citation>
    <scope>NUCLEOTIDE SEQUENCE</scope>
    <source>
        <strain evidence="2">WSJ</strain>
        <tissue evidence="2">Leaf</tissue>
    </source>
</reference>
<gene>
    <name evidence="2" type="ORF">QVD17_28533</name>
</gene>
<dbReference type="AlphaFoldDB" id="A0AAD8KF78"/>
<dbReference type="Proteomes" id="UP001229421">
    <property type="component" value="Unassembled WGS sequence"/>
</dbReference>
<feature type="region of interest" description="Disordered" evidence="1">
    <location>
        <begin position="233"/>
        <end position="257"/>
    </location>
</feature>
<feature type="compositionally biased region" description="Pro residues" evidence="1">
    <location>
        <begin position="94"/>
        <end position="103"/>
    </location>
</feature>
<accession>A0AAD8KF78</accession>